<feature type="domain" description="Tyr recombinase" evidence="6">
    <location>
        <begin position="107"/>
        <end position="285"/>
    </location>
</feature>
<feature type="domain" description="Core-binding (CB)" evidence="7">
    <location>
        <begin position="3"/>
        <end position="84"/>
    </location>
</feature>
<evidence type="ECO:0000256" key="1">
    <source>
        <dbReference type="ARBA" id="ARBA00008857"/>
    </source>
</evidence>
<dbReference type="SUPFAM" id="SSF56349">
    <property type="entry name" value="DNA breaking-rejoining enzymes"/>
    <property type="match status" value="1"/>
</dbReference>
<organism evidence="8 9">
    <name type="scientific">Sphingomonas japonica</name>
    <dbReference type="NCBI Taxonomy" id="511662"/>
    <lineage>
        <taxon>Bacteria</taxon>
        <taxon>Pseudomonadati</taxon>
        <taxon>Pseudomonadota</taxon>
        <taxon>Alphaproteobacteria</taxon>
        <taxon>Sphingomonadales</taxon>
        <taxon>Sphingomonadaceae</taxon>
        <taxon>Sphingomonas</taxon>
    </lineage>
</organism>
<keyword evidence="4" id="KW-0233">DNA recombination</keyword>
<keyword evidence="3 5" id="KW-0238">DNA-binding</keyword>
<keyword evidence="9" id="KW-1185">Reference proteome</keyword>
<evidence type="ECO:0000259" key="6">
    <source>
        <dbReference type="PROSITE" id="PS51898"/>
    </source>
</evidence>
<dbReference type="CDD" id="cd00796">
    <property type="entry name" value="INT_Rci_Hp1_C"/>
    <property type="match status" value="1"/>
</dbReference>
<comment type="similarity">
    <text evidence="1">Belongs to the 'phage' integrase family.</text>
</comment>
<dbReference type="InterPro" id="IPR010998">
    <property type="entry name" value="Integrase_recombinase_N"/>
</dbReference>
<dbReference type="PROSITE" id="PS51900">
    <property type="entry name" value="CB"/>
    <property type="match status" value="1"/>
</dbReference>
<dbReference type="PROSITE" id="PS51898">
    <property type="entry name" value="TYR_RECOMBINASE"/>
    <property type="match status" value="1"/>
</dbReference>
<evidence type="ECO:0000313" key="9">
    <source>
        <dbReference type="Proteomes" id="UP000788153"/>
    </source>
</evidence>
<reference evidence="8 9" key="1">
    <citation type="submission" date="2020-03" db="EMBL/GenBank/DDBJ databases">
        <title>Genomic Encyclopedia of Type Strains, Phase IV (KMG-IV): sequencing the most valuable type-strain genomes for metagenomic binning, comparative biology and taxonomic classification.</title>
        <authorList>
            <person name="Goeker M."/>
        </authorList>
    </citation>
    <scope>NUCLEOTIDE SEQUENCE [LARGE SCALE GENOMIC DNA]</scope>
    <source>
        <strain evidence="8 9">DSM 22753</strain>
    </source>
</reference>
<evidence type="ECO:0000313" key="8">
    <source>
        <dbReference type="EMBL" id="NIJ23912.1"/>
    </source>
</evidence>
<dbReference type="InterPro" id="IPR011010">
    <property type="entry name" value="DNA_brk_join_enz"/>
</dbReference>
<proteinExistence type="inferred from homology"/>
<dbReference type="PANTHER" id="PTHR30349:SF64">
    <property type="entry name" value="PROPHAGE INTEGRASE INTD-RELATED"/>
    <property type="match status" value="1"/>
</dbReference>
<dbReference type="RefSeq" id="WP_243846653.1">
    <property type="nucleotide sequence ID" value="NZ_BAAAEV010000002.1"/>
</dbReference>
<dbReference type="Proteomes" id="UP000788153">
    <property type="component" value="Unassembled WGS sequence"/>
</dbReference>
<name>A0ABX0U545_9SPHN</name>
<accession>A0ABX0U545</accession>
<dbReference type="Pfam" id="PF00589">
    <property type="entry name" value="Phage_integrase"/>
    <property type="match status" value="1"/>
</dbReference>
<evidence type="ECO:0000259" key="7">
    <source>
        <dbReference type="PROSITE" id="PS51900"/>
    </source>
</evidence>
<sequence length="306" mass="34839">MHRSFAEAAESYIERMEETDGKDMANKRRHLRTYLVPFLGDERLDNITDFRLRQYRMRRGDQGAKPATINRELATFSHLMRRASSKGWAWIKPDAVPDIPKEKEARKQIRVLTAQQCNRLIEAAKADQDPHAWLFVMFGLNAAMRHSEIMCRSFDEIDFASSRIWIDSAKAGERDQPMTASLRDAIKAEREMRTDKAGWIFPALRSDSASEHRRDMRDTFARCVKAAGMDPKHCTPHVMRHTAIKRLVKAGVDLLTIKKISGHKTTATVEHYSHIHGVHIDDAVAALDTAISDTVTPELHQVANDG</sequence>
<dbReference type="EMBL" id="JAASQP010000001">
    <property type="protein sequence ID" value="NIJ23912.1"/>
    <property type="molecule type" value="Genomic_DNA"/>
</dbReference>
<dbReference type="InterPro" id="IPR013762">
    <property type="entry name" value="Integrase-like_cat_sf"/>
</dbReference>
<dbReference type="Gene3D" id="1.10.443.10">
    <property type="entry name" value="Intergrase catalytic core"/>
    <property type="match status" value="1"/>
</dbReference>
<dbReference type="InterPro" id="IPR050090">
    <property type="entry name" value="Tyrosine_recombinase_XerCD"/>
</dbReference>
<gene>
    <name evidence="8" type="ORF">FHT01_001454</name>
</gene>
<comment type="caution">
    <text evidence="8">The sequence shown here is derived from an EMBL/GenBank/DDBJ whole genome shotgun (WGS) entry which is preliminary data.</text>
</comment>
<dbReference type="InterPro" id="IPR044068">
    <property type="entry name" value="CB"/>
</dbReference>
<evidence type="ECO:0000256" key="3">
    <source>
        <dbReference type="ARBA" id="ARBA00023125"/>
    </source>
</evidence>
<evidence type="ECO:0000256" key="5">
    <source>
        <dbReference type="PROSITE-ProRule" id="PRU01248"/>
    </source>
</evidence>
<evidence type="ECO:0000256" key="4">
    <source>
        <dbReference type="ARBA" id="ARBA00023172"/>
    </source>
</evidence>
<dbReference type="Gene3D" id="1.10.150.130">
    <property type="match status" value="1"/>
</dbReference>
<protein>
    <submittedName>
        <fullName evidence="8">Site-specific recombinase XerD</fullName>
    </submittedName>
</protein>
<evidence type="ECO:0000256" key="2">
    <source>
        <dbReference type="ARBA" id="ARBA00022908"/>
    </source>
</evidence>
<dbReference type="PANTHER" id="PTHR30349">
    <property type="entry name" value="PHAGE INTEGRASE-RELATED"/>
    <property type="match status" value="1"/>
</dbReference>
<keyword evidence="2" id="KW-0229">DNA integration</keyword>
<dbReference type="InterPro" id="IPR002104">
    <property type="entry name" value="Integrase_catalytic"/>
</dbReference>